<feature type="region of interest" description="Disordered" evidence="1">
    <location>
        <begin position="17"/>
        <end position="94"/>
    </location>
</feature>
<evidence type="ECO:0000313" key="2">
    <source>
        <dbReference type="EMBL" id="KRY17288.1"/>
    </source>
</evidence>
<evidence type="ECO:0000313" key="3">
    <source>
        <dbReference type="Proteomes" id="UP000054783"/>
    </source>
</evidence>
<dbReference type="EMBL" id="JYDQ01000064">
    <property type="protein sequence ID" value="KRY17288.1"/>
    <property type="molecule type" value="Genomic_DNA"/>
</dbReference>
<keyword evidence="3" id="KW-1185">Reference proteome</keyword>
<protein>
    <submittedName>
        <fullName evidence="2">Uncharacterized protein</fullName>
    </submittedName>
</protein>
<sequence length="176" mass="19844">MPGVSHWCRVCFHRRNPSSRRRVSPAPVPAGPPPSNSSPPTPHGRTVQQRRDESAGVSRWSASRSRRQGRASFANIGSDKLRTVAARPCPRNGEPAVACRSPSCRWSNKDHQDRRHHHAQRWDSRWSTSASLFNVVDQAKISFINNGSLNTQPTINNQQQVIHNGTLKRKKKNHRV</sequence>
<reference evidence="2 3" key="1">
    <citation type="submission" date="2015-01" db="EMBL/GenBank/DDBJ databases">
        <title>Evolution of Trichinella species and genotypes.</title>
        <authorList>
            <person name="Korhonen P.K."/>
            <person name="Edoardo P."/>
            <person name="Giuseppe L.R."/>
            <person name="Gasser R.B."/>
        </authorList>
    </citation>
    <scope>NUCLEOTIDE SEQUENCE [LARGE SCALE GENOMIC DNA]</scope>
    <source>
        <strain evidence="2">ISS2496</strain>
    </source>
</reference>
<accession>A0A0V0ZXF0</accession>
<proteinExistence type="predicted"/>
<evidence type="ECO:0000256" key="1">
    <source>
        <dbReference type="SAM" id="MobiDB-lite"/>
    </source>
</evidence>
<dbReference type="Proteomes" id="UP000054783">
    <property type="component" value="Unassembled WGS sequence"/>
</dbReference>
<comment type="caution">
    <text evidence="2">The sequence shown here is derived from an EMBL/GenBank/DDBJ whole genome shotgun (WGS) entry which is preliminary data.</text>
</comment>
<name>A0A0V0ZXF0_9BILA</name>
<gene>
    <name evidence="2" type="ORF">T12_14079</name>
</gene>
<feature type="compositionally biased region" description="Pro residues" evidence="1">
    <location>
        <begin position="26"/>
        <end position="42"/>
    </location>
</feature>
<dbReference type="AlphaFoldDB" id="A0A0V0ZXF0"/>
<organism evidence="2 3">
    <name type="scientific">Trichinella patagoniensis</name>
    <dbReference type="NCBI Taxonomy" id="990121"/>
    <lineage>
        <taxon>Eukaryota</taxon>
        <taxon>Metazoa</taxon>
        <taxon>Ecdysozoa</taxon>
        <taxon>Nematoda</taxon>
        <taxon>Enoplea</taxon>
        <taxon>Dorylaimia</taxon>
        <taxon>Trichinellida</taxon>
        <taxon>Trichinellidae</taxon>
        <taxon>Trichinella</taxon>
    </lineage>
</organism>